<dbReference type="InParanoid" id="G5B6H1"/>
<evidence type="ECO:0000256" key="18">
    <source>
        <dbReference type="SAM" id="Phobius"/>
    </source>
</evidence>
<keyword evidence="12" id="KW-0325">Glycoprotein</keyword>
<evidence type="ECO:0000313" key="21">
    <source>
        <dbReference type="Proteomes" id="UP000006813"/>
    </source>
</evidence>
<comment type="function">
    <text evidence="15">Required for normal acrosome reaction and for normal male fertility. Can bind Cu(2+).</text>
</comment>
<keyword evidence="14" id="KW-0449">Lipoprotein</keyword>
<comment type="subcellular location">
    <subcellularLocation>
        <location evidence="1">Cell membrane</location>
        <topology evidence="1">Lipid-anchor</topology>
        <topology evidence="1">GPI-anchor</topology>
    </subcellularLocation>
</comment>
<dbReference type="SUPFAM" id="SSF54098">
    <property type="entry name" value="Prion-like"/>
    <property type="match status" value="1"/>
</dbReference>
<dbReference type="Pfam" id="PF00377">
    <property type="entry name" value="Prion"/>
    <property type="match status" value="1"/>
</dbReference>
<evidence type="ECO:0000256" key="17">
    <source>
        <dbReference type="ARBA" id="ARBA00078045"/>
    </source>
</evidence>
<feature type="transmembrane region" description="Helical" evidence="18">
    <location>
        <begin position="117"/>
        <end position="139"/>
    </location>
</feature>
<evidence type="ECO:0000256" key="5">
    <source>
        <dbReference type="ARBA" id="ARBA00022678"/>
    </source>
</evidence>
<dbReference type="GO" id="GO:0009897">
    <property type="term" value="C:external side of plasma membrane"/>
    <property type="evidence" value="ECO:0007669"/>
    <property type="project" value="UniProtKB-ARBA"/>
</dbReference>
<dbReference type="FunFam" id="1.10.790.10:FF:000002">
    <property type="entry name" value="Prion-like protein doppel"/>
    <property type="match status" value="1"/>
</dbReference>
<keyword evidence="9" id="KW-0034">Amyloid</keyword>
<evidence type="ECO:0000313" key="20">
    <source>
        <dbReference type="EMBL" id="EHB04955.1"/>
    </source>
</evidence>
<feature type="domain" description="Prion/Doppel protein beta-ribbon" evidence="19">
    <location>
        <begin position="25"/>
        <end position="140"/>
    </location>
</feature>
<reference evidence="20 21" key="1">
    <citation type="journal article" date="2011" name="Nature">
        <title>Genome sequencing reveals insights into physiology and longevity of the naked mole rat.</title>
        <authorList>
            <person name="Kim E.B."/>
            <person name="Fang X."/>
            <person name="Fushan A.A."/>
            <person name="Huang Z."/>
            <person name="Lobanov A.V."/>
            <person name="Han L."/>
            <person name="Marino S.M."/>
            <person name="Sun X."/>
            <person name="Turanov A.A."/>
            <person name="Yang P."/>
            <person name="Yim S.H."/>
            <person name="Zhao X."/>
            <person name="Kasaikina M.V."/>
            <person name="Stoletzki N."/>
            <person name="Peng C."/>
            <person name="Polak P."/>
            <person name="Xiong Z."/>
            <person name="Kiezun A."/>
            <person name="Zhu Y."/>
            <person name="Chen Y."/>
            <person name="Kryukov G.V."/>
            <person name="Zhang Q."/>
            <person name="Peshkin L."/>
            <person name="Yang L."/>
            <person name="Bronson R.T."/>
            <person name="Buffenstein R."/>
            <person name="Wang B."/>
            <person name="Han C."/>
            <person name="Li Q."/>
            <person name="Chen L."/>
            <person name="Zhao W."/>
            <person name="Sunyaev S.R."/>
            <person name="Park T.J."/>
            <person name="Zhang G."/>
            <person name="Wang J."/>
            <person name="Gladyshev V.N."/>
        </authorList>
    </citation>
    <scope>NUCLEOTIDE SEQUENCE [LARGE SCALE GENOMIC DNA]</scope>
</reference>
<dbReference type="GO" id="GO:0007338">
    <property type="term" value="P:single fertilization"/>
    <property type="evidence" value="ECO:0007669"/>
    <property type="project" value="UniProtKB-KW"/>
</dbReference>
<evidence type="ECO:0000256" key="8">
    <source>
        <dbReference type="ARBA" id="ARBA00023008"/>
    </source>
</evidence>
<accession>G5B6H1</accession>
<organism evidence="20 21">
    <name type="scientific">Heterocephalus glaber</name>
    <name type="common">Naked mole rat</name>
    <dbReference type="NCBI Taxonomy" id="10181"/>
    <lineage>
        <taxon>Eukaryota</taxon>
        <taxon>Metazoa</taxon>
        <taxon>Chordata</taxon>
        <taxon>Craniata</taxon>
        <taxon>Vertebrata</taxon>
        <taxon>Euteleostomi</taxon>
        <taxon>Mammalia</taxon>
        <taxon>Eutheria</taxon>
        <taxon>Euarchontoglires</taxon>
        <taxon>Glires</taxon>
        <taxon>Rodentia</taxon>
        <taxon>Hystricomorpha</taxon>
        <taxon>Bathyergidae</taxon>
        <taxon>Heterocephalus</taxon>
    </lineage>
</organism>
<keyword evidence="3" id="KW-1003">Cell membrane</keyword>
<keyword evidence="6" id="KW-0479">Metal-binding</keyword>
<comment type="similarity">
    <text evidence="2">Belongs to the prion family.</text>
</comment>
<keyword evidence="7" id="KW-0732">Signal</keyword>
<dbReference type="PANTHER" id="PTHR15506">
    <property type="entry name" value="DOPPEL PRION"/>
    <property type="match status" value="1"/>
</dbReference>
<evidence type="ECO:0000256" key="3">
    <source>
        <dbReference type="ARBA" id="ARBA00022475"/>
    </source>
</evidence>
<keyword evidence="18" id="KW-1133">Transmembrane helix</keyword>
<evidence type="ECO:0000256" key="10">
    <source>
        <dbReference type="ARBA" id="ARBA00023136"/>
    </source>
</evidence>
<dbReference type="GO" id="GO:0006878">
    <property type="term" value="P:intracellular copper ion homeostasis"/>
    <property type="evidence" value="ECO:0007669"/>
    <property type="project" value="TreeGrafter"/>
</dbReference>
<evidence type="ECO:0000259" key="19">
    <source>
        <dbReference type="Pfam" id="PF00377"/>
    </source>
</evidence>
<dbReference type="Gene3D" id="1.10.790.10">
    <property type="entry name" value="Prion/Doppel protein, beta-ribbon domain"/>
    <property type="match status" value="1"/>
</dbReference>
<evidence type="ECO:0000256" key="2">
    <source>
        <dbReference type="ARBA" id="ARBA00009910"/>
    </source>
</evidence>
<sequence length="140" mass="16148">MLLPRDAKKGRGPNRQLAGALIRQGHKLDIDFGAKDNQYYEANYWQFPEGIHCDSCSEANVTKEMLVTVCINTTQAANQAEFSREKQDNKLYQQVLWQLIKELCFGKRCDFWLERGAGFQVAMDLLVVLCLLLFMWVLVK</sequence>
<keyword evidence="10 18" id="KW-0472">Membrane</keyword>
<dbReference type="PANTHER" id="PTHR15506:SF0">
    <property type="entry name" value="PRION-LIKE PROTEIN DOPPEL"/>
    <property type="match status" value="1"/>
</dbReference>
<dbReference type="EMBL" id="JH168664">
    <property type="protein sequence ID" value="EHB04955.1"/>
    <property type="molecule type" value="Genomic_DNA"/>
</dbReference>
<keyword evidence="8" id="KW-0186">Copper</keyword>
<dbReference type="GO" id="GO:0051260">
    <property type="term" value="P:protein homooligomerization"/>
    <property type="evidence" value="ECO:0007669"/>
    <property type="project" value="InterPro"/>
</dbReference>
<keyword evidence="18" id="KW-0812">Transmembrane</keyword>
<evidence type="ECO:0000256" key="1">
    <source>
        <dbReference type="ARBA" id="ARBA00004609"/>
    </source>
</evidence>
<evidence type="ECO:0000256" key="9">
    <source>
        <dbReference type="ARBA" id="ARBA00023087"/>
    </source>
</evidence>
<evidence type="ECO:0000256" key="16">
    <source>
        <dbReference type="ARBA" id="ARBA00073809"/>
    </source>
</evidence>
<name>G5B6H1_HETGA</name>
<dbReference type="Proteomes" id="UP000006813">
    <property type="component" value="Unassembled WGS sequence"/>
</dbReference>
<keyword evidence="13" id="KW-0278">Fertilization</keyword>
<dbReference type="InterPro" id="IPR036924">
    <property type="entry name" value="Prion/Doppel_b-ribbon_dom_sf"/>
</dbReference>
<dbReference type="STRING" id="10181.G5B6H1"/>
<keyword evidence="4" id="KW-0336">GPI-anchor</keyword>
<evidence type="ECO:0000256" key="6">
    <source>
        <dbReference type="ARBA" id="ARBA00022723"/>
    </source>
</evidence>
<protein>
    <recommendedName>
        <fullName evidence="16">Prion-like protein doppel</fullName>
    </recommendedName>
    <alternativeName>
        <fullName evidence="17">PrPLP</fullName>
    </alternativeName>
</protein>
<dbReference type="AlphaFoldDB" id="G5B6H1"/>
<dbReference type="GO" id="GO:0005507">
    <property type="term" value="F:copper ion binding"/>
    <property type="evidence" value="ECO:0007669"/>
    <property type="project" value="TreeGrafter"/>
</dbReference>
<evidence type="ECO:0000256" key="4">
    <source>
        <dbReference type="ARBA" id="ARBA00022622"/>
    </source>
</evidence>
<proteinExistence type="inferred from homology"/>
<evidence type="ECO:0000256" key="13">
    <source>
        <dbReference type="ARBA" id="ARBA00023279"/>
    </source>
</evidence>
<dbReference type="InterPro" id="IPR022416">
    <property type="entry name" value="Prion/Doppel_prot_b-ribbon_dom"/>
</dbReference>
<evidence type="ECO:0000256" key="11">
    <source>
        <dbReference type="ARBA" id="ARBA00023157"/>
    </source>
</evidence>
<evidence type="ECO:0000256" key="15">
    <source>
        <dbReference type="ARBA" id="ARBA00059882"/>
    </source>
</evidence>
<evidence type="ECO:0000256" key="12">
    <source>
        <dbReference type="ARBA" id="ARBA00023180"/>
    </source>
</evidence>
<gene>
    <name evidence="20" type="ORF">GW7_20700</name>
</gene>
<keyword evidence="11" id="KW-1015">Disulfide bond</keyword>
<keyword evidence="5 20" id="KW-0640">Prion</keyword>
<evidence type="ECO:0000256" key="14">
    <source>
        <dbReference type="ARBA" id="ARBA00023288"/>
    </source>
</evidence>
<evidence type="ECO:0000256" key="7">
    <source>
        <dbReference type="ARBA" id="ARBA00022729"/>
    </source>
</evidence>